<dbReference type="PROSITE" id="PS00543">
    <property type="entry name" value="HLYD_FAMILY"/>
    <property type="match status" value="1"/>
</dbReference>
<feature type="coiled-coil region" evidence="10">
    <location>
        <begin position="252"/>
        <end position="301"/>
    </location>
</feature>
<sequence length="476" mass="51737">MAITGTIVEFPARQVRRRGHEIAFLPAALEVMETPPSPIGRAIGATIIAFFCLALAWAMVGKVDIVAAAPGRIVPDDRVKVIQPFESGVVHAIHVREGASVRAGDVLIELDPTISAAETDHIKSDFVAAELEVARIKAALAGNADPLNDFIAPADASQALVETDRRFLVTQTAEQDAKLAEITRQLAEKQAERETIAATIAKLQATLPPLQERVAVSKNLYDKGLASKMSYLTDLQDLVGQQHDLPVLESRQHEVEAAIAVLEETRSRAKAEYRRTLFDELAKAEQKAAGLAQDMIKAEHRAKMQTLTAPVDGVVQQLSVHTIGGVVTPAQALAVVVPADAALEIEAMVSNSDVGFVSAGQEAEIKVDTFNFTRYGLLHGRVLGISRDAVTNDRRDDAVRDPSSTAESSTTEKKDQEPAYLARVSMDRTQMQIEGRSADLSPGMSVTVEIKTGSRRIISYLLSPLLRYRQEIFRER</sequence>
<evidence type="ECO:0000313" key="15">
    <source>
        <dbReference type="Proteomes" id="UP001272097"/>
    </source>
</evidence>
<feature type="region of interest" description="Disordered" evidence="11">
    <location>
        <begin position="394"/>
        <end position="417"/>
    </location>
</feature>
<dbReference type="Pfam" id="PF25994">
    <property type="entry name" value="HH_AprE"/>
    <property type="match status" value="1"/>
</dbReference>
<feature type="coiled-coil region" evidence="10">
    <location>
        <begin position="172"/>
        <end position="206"/>
    </location>
</feature>
<evidence type="ECO:0000256" key="2">
    <source>
        <dbReference type="ARBA" id="ARBA00009477"/>
    </source>
</evidence>
<keyword evidence="15" id="KW-1185">Reference proteome</keyword>
<keyword evidence="3 9" id="KW-0813">Transport</keyword>
<evidence type="ECO:0000256" key="4">
    <source>
        <dbReference type="ARBA" id="ARBA00022475"/>
    </source>
</evidence>
<feature type="domain" description="AprE-like long alpha-helical hairpin" evidence="12">
    <location>
        <begin position="116"/>
        <end position="300"/>
    </location>
</feature>
<dbReference type="InterPro" id="IPR058781">
    <property type="entry name" value="HH_AprE-like"/>
</dbReference>
<dbReference type="NCBIfam" id="TIGR01843">
    <property type="entry name" value="type_I_hlyD"/>
    <property type="match status" value="1"/>
</dbReference>
<protein>
    <recommendedName>
        <fullName evidence="9">Membrane fusion protein (MFP) family protein</fullName>
    </recommendedName>
</protein>
<dbReference type="EMBL" id="JAVIIS010000030">
    <property type="protein sequence ID" value="MDX8441941.1"/>
    <property type="molecule type" value="Genomic_DNA"/>
</dbReference>
<organism evidence="14 15">
    <name type="scientific">Mesorhizobium australafricanum</name>
    <dbReference type="NCBI Taxonomy" id="3072311"/>
    <lineage>
        <taxon>Bacteria</taxon>
        <taxon>Pseudomonadati</taxon>
        <taxon>Pseudomonadota</taxon>
        <taxon>Alphaproteobacteria</taxon>
        <taxon>Hyphomicrobiales</taxon>
        <taxon>Phyllobacteriaceae</taxon>
        <taxon>Mesorhizobium</taxon>
    </lineage>
</organism>
<feature type="transmembrane region" description="Helical" evidence="9">
    <location>
        <begin position="42"/>
        <end position="60"/>
    </location>
</feature>
<evidence type="ECO:0000256" key="1">
    <source>
        <dbReference type="ARBA" id="ARBA00004377"/>
    </source>
</evidence>
<dbReference type="PRINTS" id="PR01490">
    <property type="entry name" value="RTXTOXIND"/>
</dbReference>
<dbReference type="PANTHER" id="PTHR30386:SF27">
    <property type="entry name" value="MEMBRANE FUSION PROTEIN (MFP) FAMILY PROTEIN"/>
    <property type="match status" value="1"/>
</dbReference>
<keyword evidence="5 9" id="KW-0997">Cell inner membrane</keyword>
<evidence type="ECO:0000256" key="6">
    <source>
        <dbReference type="ARBA" id="ARBA00022692"/>
    </source>
</evidence>
<dbReference type="Gene3D" id="2.40.30.170">
    <property type="match status" value="1"/>
</dbReference>
<keyword evidence="6 9" id="KW-0812">Transmembrane</keyword>
<dbReference type="InterPro" id="IPR058982">
    <property type="entry name" value="Beta-barrel_AprE"/>
</dbReference>
<keyword evidence="7 9" id="KW-1133">Transmembrane helix</keyword>
<accession>A0ABU4X0U8</accession>
<dbReference type="PANTHER" id="PTHR30386">
    <property type="entry name" value="MEMBRANE FUSION SUBUNIT OF EMRAB-TOLC MULTIDRUG EFFLUX PUMP"/>
    <property type="match status" value="1"/>
</dbReference>
<evidence type="ECO:0000256" key="3">
    <source>
        <dbReference type="ARBA" id="ARBA00022448"/>
    </source>
</evidence>
<gene>
    <name evidence="14" type="ORF">RFM51_20340</name>
</gene>
<dbReference type="RefSeq" id="WP_320215918.1">
    <property type="nucleotide sequence ID" value="NZ_JAVIIS010000030.1"/>
</dbReference>
<name>A0ABU4X0U8_9HYPH</name>
<reference evidence="14 15" key="1">
    <citation type="submission" date="2023-08" db="EMBL/GenBank/DDBJ databases">
        <title>Implementing the SeqCode for naming new Mesorhizobium species isolated from Vachellia karroo root nodules.</title>
        <authorList>
            <person name="Van Lill M."/>
        </authorList>
    </citation>
    <scope>NUCLEOTIDE SEQUENCE [LARGE SCALE GENOMIC DNA]</scope>
    <source>
        <strain evidence="14 15">VK3E</strain>
    </source>
</reference>
<comment type="caution">
    <text evidence="14">The sequence shown here is derived from an EMBL/GenBank/DDBJ whole genome shotgun (WGS) entry which is preliminary data.</text>
</comment>
<dbReference type="Pfam" id="PF26002">
    <property type="entry name" value="Beta-barrel_AprE"/>
    <property type="match status" value="1"/>
</dbReference>
<keyword evidence="8 9" id="KW-0472">Membrane</keyword>
<evidence type="ECO:0000256" key="5">
    <source>
        <dbReference type="ARBA" id="ARBA00022519"/>
    </source>
</evidence>
<dbReference type="Proteomes" id="UP001272097">
    <property type="component" value="Unassembled WGS sequence"/>
</dbReference>
<feature type="domain" description="AprE-like beta-barrel" evidence="13">
    <location>
        <begin position="343"/>
        <end position="395"/>
    </location>
</feature>
<keyword evidence="10" id="KW-0175">Coiled coil</keyword>
<comment type="subcellular location">
    <subcellularLocation>
        <location evidence="1 9">Cell inner membrane</location>
        <topology evidence="1 9">Single-pass membrane protein</topology>
    </subcellularLocation>
</comment>
<dbReference type="SUPFAM" id="SSF111369">
    <property type="entry name" value="HlyD-like secretion proteins"/>
    <property type="match status" value="1"/>
</dbReference>
<dbReference type="InterPro" id="IPR006144">
    <property type="entry name" value="Secretion_HlyD_CS"/>
</dbReference>
<evidence type="ECO:0000256" key="11">
    <source>
        <dbReference type="SAM" id="MobiDB-lite"/>
    </source>
</evidence>
<evidence type="ECO:0000256" key="7">
    <source>
        <dbReference type="ARBA" id="ARBA00022989"/>
    </source>
</evidence>
<dbReference type="InterPro" id="IPR050739">
    <property type="entry name" value="MFP"/>
</dbReference>
<evidence type="ECO:0000256" key="9">
    <source>
        <dbReference type="RuleBase" id="RU365093"/>
    </source>
</evidence>
<evidence type="ECO:0000259" key="12">
    <source>
        <dbReference type="Pfam" id="PF25994"/>
    </source>
</evidence>
<evidence type="ECO:0000256" key="8">
    <source>
        <dbReference type="ARBA" id="ARBA00023136"/>
    </source>
</evidence>
<dbReference type="InterPro" id="IPR010129">
    <property type="entry name" value="T1SS_HlyD"/>
</dbReference>
<evidence type="ECO:0000313" key="14">
    <source>
        <dbReference type="EMBL" id="MDX8441941.1"/>
    </source>
</evidence>
<evidence type="ECO:0000256" key="10">
    <source>
        <dbReference type="SAM" id="Coils"/>
    </source>
</evidence>
<proteinExistence type="inferred from homology"/>
<dbReference type="Gene3D" id="1.10.287.470">
    <property type="entry name" value="Helix hairpin bin"/>
    <property type="match status" value="1"/>
</dbReference>
<comment type="similarity">
    <text evidence="2 9">Belongs to the membrane fusion protein (MFP) (TC 8.A.1) family.</text>
</comment>
<keyword evidence="4 9" id="KW-1003">Cell membrane</keyword>
<dbReference type="Gene3D" id="2.40.50.100">
    <property type="match status" value="1"/>
</dbReference>
<evidence type="ECO:0000259" key="13">
    <source>
        <dbReference type="Pfam" id="PF26002"/>
    </source>
</evidence>